<dbReference type="PANTHER" id="PTHR12378">
    <property type="entry name" value="DESUMOYLATING ISOPEPTIDASE"/>
    <property type="match status" value="1"/>
</dbReference>
<dbReference type="Gene3D" id="3.90.1720.30">
    <property type="entry name" value="PPPDE domains"/>
    <property type="match status" value="1"/>
</dbReference>
<dbReference type="AlphaFoldDB" id="A0A1Q9ET56"/>
<evidence type="ECO:0000256" key="3">
    <source>
        <dbReference type="ARBA" id="ARBA00022801"/>
    </source>
</evidence>
<evidence type="ECO:0000256" key="2">
    <source>
        <dbReference type="ARBA" id="ARBA00022670"/>
    </source>
</evidence>
<evidence type="ECO:0000313" key="7">
    <source>
        <dbReference type="EMBL" id="OLQ10613.1"/>
    </source>
</evidence>
<dbReference type="GO" id="GO:0016579">
    <property type="term" value="P:protein deubiquitination"/>
    <property type="evidence" value="ECO:0007669"/>
    <property type="project" value="TreeGrafter"/>
</dbReference>
<keyword evidence="2" id="KW-0645">Protease</keyword>
<gene>
    <name evidence="7" type="ORF">AK812_SmicGene5685</name>
</gene>
<dbReference type="PANTHER" id="PTHR12378:SF80">
    <property type="entry name" value="IP06716P-RELATED"/>
    <property type="match status" value="1"/>
</dbReference>
<dbReference type="SMART" id="SM01179">
    <property type="entry name" value="DUF862"/>
    <property type="match status" value="1"/>
</dbReference>
<dbReference type="OrthoDB" id="442885at2759"/>
<keyword evidence="3" id="KW-0378">Hydrolase</keyword>
<evidence type="ECO:0000256" key="5">
    <source>
        <dbReference type="SAM" id="MobiDB-lite"/>
    </source>
</evidence>
<dbReference type="InterPro" id="IPR037069">
    <property type="entry name" value="AcylCoA_DH/ox_N_sf"/>
</dbReference>
<evidence type="ECO:0000256" key="4">
    <source>
        <dbReference type="SAM" id="Coils"/>
    </source>
</evidence>
<feature type="region of interest" description="Disordered" evidence="5">
    <location>
        <begin position="147"/>
        <end position="169"/>
    </location>
</feature>
<dbReference type="EMBL" id="LSRX01000075">
    <property type="protein sequence ID" value="OLQ10613.1"/>
    <property type="molecule type" value="Genomic_DNA"/>
</dbReference>
<feature type="region of interest" description="Disordered" evidence="5">
    <location>
        <begin position="598"/>
        <end position="642"/>
    </location>
</feature>
<dbReference type="GO" id="GO:0016627">
    <property type="term" value="F:oxidoreductase activity, acting on the CH-CH group of donors"/>
    <property type="evidence" value="ECO:0007669"/>
    <property type="project" value="InterPro"/>
</dbReference>
<dbReference type="Gene3D" id="1.10.540.10">
    <property type="entry name" value="Acyl-CoA dehydrogenase/oxidase, N-terminal domain"/>
    <property type="match status" value="1"/>
</dbReference>
<dbReference type="Pfam" id="PF05903">
    <property type="entry name" value="Peptidase_C97"/>
    <property type="match status" value="1"/>
</dbReference>
<feature type="coiled-coil region" evidence="4">
    <location>
        <begin position="67"/>
        <end position="142"/>
    </location>
</feature>
<accession>A0A1Q9ET56</accession>
<reference evidence="7 8" key="1">
    <citation type="submission" date="2016-02" db="EMBL/GenBank/DDBJ databases">
        <title>Genome analysis of coral dinoflagellate symbionts highlights evolutionary adaptations to a symbiotic lifestyle.</title>
        <authorList>
            <person name="Aranda M."/>
            <person name="Li Y."/>
            <person name="Liew Y.J."/>
            <person name="Baumgarten S."/>
            <person name="Simakov O."/>
            <person name="Wilson M."/>
            <person name="Piel J."/>
            <person name="Ashoor H."/>
            <person name="Bougouffa S."/>
            <person name="Bajic V.B."/>
            <person name="Ryu T."/>
            <person name="Ravasi T."/>
            <person name="Bayer T."/>
            <person name="Micklem G."/>
            <person name="Kim H."/>
            <person name="Bhak J."/>
            <person name="Lajeunesse T.C."/>
            <person name="Voolstra C.R."/>
        </authorList>
    </citation>
    <scope>NUCLEOTIDE SEQUENCE [LARGE SCALE GENOMIC DNA]</scope>
    <source>
        <strain evidence="7 8">CCMP2467</strain>
    </source>
</reference>
<proteinExistence type="inferred from homology"/>
<comment type="caution">
    <text evidence="7">The sequence shown here is derived from an EMBL/GenBank/DDBJ whole genome shotgun (WGS) entry which is preliminary data.</text>
</comment>
<evidence type="ECO:0000259" key="6">
    <source>
        <dbReference type="PROSITE" id="PS51858"/>
    </source>
</evidence>
<dbReference type="PROSITE" id="PS51858">
    <property type="entry name" value="PPPDE"/>
    <property type="match status" value="1"/>
</dbReference>
<dbReference type="GO" id="GO:0050660">
    <property type="term" value="F:flavin adenine dinucleotide binding"/>
    <property type="evidence" value="ECO:0007669"/>
    <property type="project" value="InterPro"/>
</dbReference>
<feature type="compositionally biased region" description="Polar residues" evidence="5">
    <location>
        <begin position="600"/>
        <end position="629"/>
    </location>
</feature>
<evidence type="ECO:0000256" key="1">
    <source>
        <dbReference type="ARBA" id="ARBA00008140"/>
    </source>
</evidence>
<dbReference type="InterPro" id="IPR008580">
    <property type="entry name" value="PPPDE_dom"/>
</dbReference>
<sequence length="698" mass="76026">MASEALSNVVDVKEMRQPDLPEEWQRRCAETTARLKETEGELTMVQKRLTNMGALLETAAGQRTSKMSTLQADVAEERRLRKEAEDKLWAERRRCQDLEGMLSHEHRLRRDAEAAHHGPGELQKLRANLASEKKARAAAEALAKSVAAESRAPRLGTEESARKARKPQLVETAGTPAIHKATAVQASTWVGSAKQFETLKDRWITGLPQSVCAGIFTLKFARSIYPNELLHIQQVREVRAKGPSHWRQPPIIVELREKAKAQGEKGAREIDTRPGAFGAAPSGQGSGFRQRNLFLPVDSAKLAGRRGGGMLSATALDDPTCCEIMGTSNHAEFAAEAASACNCASPDTGNMEAAGRAKWPLTCKVTEGLLGSLGNYQSLGQCGVAVHGCGTGLVLARFGTEEQKKQWLAGLQEALCCFSPLAGPPDLQHHTVKLHIYDLPGLALGLNTCLKGILGIYHTGVEVHGREWSFSSNGIVECCPGGCAYPLYRESVTLGTTSLSEDEVKMLLHRFDSAWVAAEYHCIRRNCSDFSEENSSPGSTRLPSLLCSPQSGDSTTAPDLHKGGSFQVATRVLLPLGCLQRTQDHDCDQAGAEELGDVTRLQSHSNAPRKSSAPSIDSTCSYSSESDPSAQLKEGKRRGRSPTVRLRRNSDWEVVRAAARMRAQMKAACACFRKKKKEDMPWPGSQDMRWMDACGSSM</sequence>
<evidence type="ECO:0000313" key="8">
    <source>
        <dbReference type="Proteomes" id="UP000186817"/>
    </source>
</evidence>
<feature type="compositionally biased region" description="Polar residues" evidence="5">
    <location>
        <begin position="533"/>
        <end position="557"/>
    </location>
</feature>
<dbReference type="GO" id="GO:0006508">
    <property type="term" value="P:proteolysis"/>
    <property type="evidence" value="ECO:0007669"/>
    <property type="project" value="UniProtKB-KW"/>
</dbReference>
<keyword evidence="8" id="KW-1185">Reference proteome</keyword>
<name>A0A1Q9ET56_SYMMI</name>
<comment type="similarity">
    <text evidence="1">Belongs to the DeSI family.</text>
</comment>
<dbReference type="Proteomes" id="UP000186817">
    <property type="component" value="Unassembled WGS sequence"/>
</dbReference>
<feature type="domain" description="PPPDE" evidence="6">
    <location>
        <begin position="430"/>
        <end position="552"/>
    </location>
</feature>
<keyword evidence="4" id="KW-0175">Coiled coil</keyword>
<dbReference type="InterPro" id="IPR042266">
    <property type="entry name" value="PPPDE_sf"/>
</dbReference>
<feature type="region of interest" description="Disordered" evidence="5">
    <location>
        <begin position="531"/>
        <end position="562"/>
    </location>
</feature>
<protein>
    <submittedName>
        <fullName evidence="7">DeSI-like protein</fullName>
    </submittedName>
</protein>
<organism evidence="7 8">
    <name type="scientific">Symbiodinium microadriaticum</name>
    <name type="common">Dinoflagellate</name>
    <name type="synonym">Zooxanthella microadriatica</name>
    <dbReference type="NCBI Taxonomy" id="2951"/>
    <lineage>
        <taxon>Eukaryota</taxon>
        <taxon>Sar</taxon>
        <taxon>Alveolata</taxon>
        <taxon>Dinophyceae</taxon>
        <taxon>Suessiales</taxon>
        <taxon>Symbiodiniaceae</taxon>
        <taxon>Symbiodinium</taxon>
    </lineage>
</organism>
<feature type="region of interest" description="Disordered" evidence="5">
    <location>
        <begin position="265"/>
        <end position="284"/>
    </location>
</feature>
<dbReference type="GO" id="GO:0101005">
    <property type="term" value="F:deubiquitinase activity"/>
    <property type="evidence" value="ECO:0007669"/>
    <property type="project" value="TreeGrafter"/>
</dbReference>